<dbReference type="EMBL" id="KL142416">
    <property type="protein sequence ID" value="KDR67271.1"/>
    <property type="molecule type" value="Genomic_DNA"/>
</dbReference>
<evidence type="ECO:0000313" key="2">
    <source>
        <dbReference type="Proteomes" id="UP000027222"/>
    </source>
</evidence>
<reference evidence="2" key="1">
    <citation type="journal article" date="2014" name="Proc. Natl. Acad. Sci. U.S.A.">
        <title>Extensive sampling of basidiomycete genomes demonstrates inadequacy of the white-rot/brown-rot paradigm for wood decay fungi.</title>
        <authorList>
            <person name="Riley R."/>
            <person name="Salamov A.A."/>
            <person name="Brown D.W."/>
            <person name="Nagy L.G."/>
            <person name="Floudas D."/>
            <person name="Held B.W."/>
            <person name="Levasseur A."/>
            <person name="Lombard V."/>
            <person name="Morin E."/>
            <person name="Otillar R."/>
            <person name="Lindquist E.A."/>
            <person name="Sun H."/>
            <person name="LaButti K.M."/>
            <person name="Schmutz J."/>
            <person name="Jabbour D."/>
            <person name="Luo H."/>
            <person name="Baker S.E."/>
            <person name="Pisabarro A.G."/>
            <person name="Walton J.D."/>
            <person name="Blanchette R.A."/>
            <person name="Henrissat B."/>
            <person name="Martin F."/>
            <person name="Cullen D."/>
            <person name="Hibbett D.S."/>
            <person name="Grigoriev I.V."/>
        </authorList>
    </citation>
    <scope>NUCLEOTIDE SEQUENCE [LARGE SCALE GENOMIC DNA]</scope>
    <source>
        <strain evidence="2">CBS 339.88</strain>
    </source>
</reference>
<dbReference type="Proteomes" id="UP000027222">
    <property type="component" value="Unassembled WGS sequence"/>
</dbReference>
<organism evidence="1 2">
    <name type="scientific">Galerina marginata (strain CBS 339.88)</name>
    <dbReference type="NCBI Taxonomy" id="685588"/>
    <lineage>
        <taxon>Eukaryota</taxon>
        <taxon>Fungi</taxon>
        <taxon>Dikarya</taxon>
        <taxon>Basidiomycota</taxon>
        <taxon>Agaricomycotina</taxon>
        <taxon>Agaricomycetes</taxon>
        <taxon>Agaricomycetidae</taxon>
        <taxon>Agaricales</taxon>
        <taxon>Agaricineae</taxon>
        <taxon>Strophariaceae</taxon>
        <taxon>Galerina</taxon>
    </lineage>
</organism>
<proteinExistence type="predicted"/>
<gene>
    <name evidence="1" type="ORF">GALMADRAFT_258436</name>
</gene>
<name>A0A067S8W1_GALM3</name>
<evidence type="ECO:0000313" key="1">
    <source>
        <dbReference type="EMBL" id="KDR67271.1"/>
    </source>
</evidence>
<dbReference type="AlphaFoldDB" id="A0A067S8W1"/>
<sequence>MSYSLGFACFSILVLPRLFSFLFFISFRMWTLVLPSKRQIDDPKYEGDACHH</sequence>
<protein>
    <submittedName>
        <fullName evidence="1">Uncharacterized protein</fullName>
    </submittedName>
</protein>
<dbReference type="HOGENOM" id="CLU_3087385_0_0_1"/>
<accession>A0A067S8W1</accession>
<keyword evidence="2" id="KW-1185">Reference proteome</keyword>